<evidence type="ECO:0000313" key="3">
    <source>
        <dbReference type="Proteomes" id="UP000801492"/>
    </source>
</evidence>
<protein>
    <submittedName>
        <fullName evidence="2">Uncharacterized protein</fullName>
    </submittedName>
</protein>
<proteinExistence type="predicted"/>
<dbReference type="EMBL" id="VTPC01004066">
    <property type="protein sequence ID" value="KAF2897546.1"/>
    <property type="molecule type" value="Genomic_DNA"/>
</dbReference>
<organism evidence="2 3">
    <name type="scientific">Ignelater luminosus</name>
    <name type="common">Cucubano</name>
    <name type="synonym">Pyrophorus luminosus</name>
    <dbReference type="NCBI Taxonomy" id="2038154"/>
    <lineage>
        <taxon>Eukaryota</taxon>
        <taxon>Metazoa</taxon>
        <taxon>Ecdysozoa</taxon>
        <taxon>Arthropoda</taxon>
        <taxon>Hexapoda</taxon>
        <taxon>Insecta</taxon>
        <taxon>Pterygota</taxon>
        <taxon>Neoptera</taxon>
        <taxon>Endopterygota</taxon>
        <taxon>Coleoptera</taxon>
        <taxon>Polyphaga</taxon>
        <taxon>Elateriformia</taxon>
        <taxon>Elateroidea</taxon>
        <taxon>Elateridae</taxon>
        <taxon>Agrypninae</taxon>
        <taxon>Pyrophorini</taxon>
        <taxon>Ignelater</taxon>
    </lineage>
</organism>
<keyword evidence="3" id="KW-1185">Reference proteome</keyword>
<evidence type="ECO:0000256" key="1">
    <source>
        <dbReference type="SAM" id="MobiDB-lite"/>
    </source>
</evidence>
<sequence length="157" mass="18195">MPNNYYLTSKELEAALEEVVSELEIERKGDELTDEENIDDEEIVPESRLRDPDIAGTFEIHLNNAEISEDEFDSSDKETLASKKQKLNCEVPPKPSSEPKWKKGQISYTHSPVSNECLDKRQLNELRFDNIDHTLVSHELKARRRCKICHNHTVRMC</sequence>
<dbReference type="Proteomes" id="UP000801492">
    <property type="component" value="Unassembled WGS sequence"/>
</dbReference>
<accession>A0A8K0D5W9</accession>
<dbReference type="AlphaFoldDB" id="A0A8K0D5W9"/>
<gene>
    <name evidence="2" type="ORF">ILUMI_08632</name>
</gene>
<reference evidence="2" key="1">
    <citation type="submission" date="2019-08" db="EMBL/GenBank/DDBJ databases">
        <title>The genome of the North American firefly Photinus pyralis.</title>
        <authorList>
            <consortium name="Photinus pyralis genome working group"/>
            <person name="Fallon T.R."/>
            <person name="Sander Lower S.E."/>
            <person name="Weng J.-K."/>
        </authorList>
    </citation>
    <scope>NUCLEOTIDE SEQUENCE</scope>
    <source>
        <strain evidence="2">TRF0915ILg1</strain>
        <tissue evidence="2">Whole body</tissue>
    </source>
</reference>
<feature type="region of interest" description="Disordered" evidence="1">
    <location>
        <begin position="69"/>
        <end position="105"/>
    </location>
</feature>
<evidence type="ECO:0000313" key="2">
    <source>
        <dbReference type="EMBL" id="KAF2897546.1"/>
    </source>
</evidence>
<name>A0A8K0D5W9_IGNLU</name>
<comment type="caution">
    <text evidence="2">The sequence shown here is derived from an EMBL/GenBank/DDBJ whole genome shotgun (WGS) entry which is preliminary data.</text>
</comment>
<dbReference type="OrthoDB" id="6781202at2759"/>